<keyword evidence="8" id="KW-0472">Membrane</keyword>
<evidence type="ECO:0000256" key="7">
    <source>
        <dbReference type="ARBA" id="ARBA00023054"/>
    </source>
</evidence>
<feature type="non-terminal residue" evidence="10">
    <location>
        <position position="1"/>
    </location>
</feature>
<sequence length="71" mass="8260">IATYKWSNLTLQMFAMTVSAGELKKEETAAKLKEQRWLEEKAKATEAFERKKQNAEKAQIRALRSWKETGK</sequence>
<accession>A0A699S0S8</accession>
<evidence type="ECO:0000313" key="10">
    <source>
        <dbReference type="EMBL" id="GFC90927.1"/>
    </source>
</evidence>
<dbReference type="GO" id="GO:0005886">
    <property type="term" value="C:plasma membrane"/>
    <property type="evidence" value="ECO:0007669"/>
    <property type="project" value="UniProtKB-SubCell"/>
</dbReference>
<protein>
    <submittedName>
        <fullName evidence="10">Myosin heavy chain, fast skeletal muscle</fullName>
    </submittedName>
</protein>
<comment type="similarity">
    <text evidence="9">Belongs to the plant Proton pump-interactor protein family.</text>
</comment>
<keyword evidence="3" id="KW-1003">Cell membrane</keyword>
<dbReference type="EMBL" id="BKCJ011128894">
    <property type="protein sequence ID" value="GFC90927.1"/>
    <property type="molecule type" value="Genomic_DNA"/>
</dbReference>
<gene>
    <name evidence="10" type="ORF">Tci_862897</name>
</gene>
<evidence type="ECO:0000256" key="6">
    <source>
        <dbReference type="ARBA" id="ARBA00022989"/>
    </source>
</evidence>
<dbReference type="PANTHER" id="PTHR32219">
    <property type="entry name" value="RNA-BINDING PROTEIN YLMH-RELATED"/>
    <property type="match status" value="1"/>
</dbReference>
<dbReference type="GO" id="GO:0005789">
    <property type="term" value="C:endoplasmic reticulum membrane"/>
    <property type="evidence" value="ECO:0007669"/>
    <property type="project" value="UniProtKB-SubCell"/>
</dbReference>
<dbReference type="PANTHER" id="PTHR32219:SF3">
    <property type="entry name" value="CALPONIN-LIKE DOMAIN PROTEIN"/>
    <property type="match status" value="1"/>
</dbReference>
<keyword evidence="4" id="KW-0812">Transmembrane</keyword>
<proteinExistence type="inferred from homology"/>
<evidence type="ECO:0000256" key="3">
    <source>
        <dbReference type="ARBA" id="ARBA00022475"/>
    </source>
</evidence>
<evidence type="ECO:0000256" key="4">
    <source>
        <dbReference type="ARBA" id="ARBA00022692"/>
    </source>
</evidence>
<evidence type="ECO:0000256" key="9">
    <source>
        <dbReference type="ARBA" id="ARBA00038080"/>
    </source>
</evidence>
<keyword evidence="5" id="KW-0256">Endoplasmic reticulum</keyword>
<dbReference type="InterPro" id="IPR055282">
    <property type="entry name" value="PPI1-4"/>
</dbReference>
<organism evidence="10">
    <name type="scientific">Tanacetum cinerariifolium</name>
    <name type="common">Dalmatian daisy</name>
    <name type="synonym">Chrysanthemum cinerariifolium</name>
    <dbReference type="NCBI Taxonomy" id="118510"/>
    <lineage>
        <taxon>Eukaryota</taxon>
        <taxon>Viridiplantae</taxon>
        <taxon>Streptophyta</taxon>
        <taxon>Embryophyta</taxon>
        <taxon>Tracheophyta</taxon>
        <taxon>Spermatophyta</taxon>
        <taxon>Magnoliopsida</taxon>
        <taxon>eudicotyledons</taxon>
        <taxon>Gunneridae</taxon>
        <taxon>Pentapetalae</taxon>
        <taxon>asterids</taxon>
        <taxon>campanulids</taxon>
        <taxon>Asterales</taxon>
        <taxon>Asteraceae</taxon>
        <taxon>Asteroideae</taxon>
        <taxon>Anthemideae</taxon>
        <taxon>Anthemidinae</taxon>
        <taxon>Tanacetum</taxon>
    </lineage>
</organism>
<evidence type="ECO:0000256" key="5">
    <source>
        <dbReference type="ARBA" id="ARBA00022824"/>
    </source>
</evidence>
<reference evidence="10" key="1">
    <citation type="journal article" date="2019" name="Sci. Rep.">
        <title>Draft genome of Tanacetum cinerariifolium, the natural source of mosquito coil.</title>
        <authorList>
            <person name="Yamashiro T."/>
            <person name="Shiraishi A."/>
            <person name="Satake H."/>
            <person name="Nakayama K."/>
        </authorList>
    </citation>
    <scope>NUCLEOTIDE SEQUENCE</scope>
</reference>
<dbReference type="AlphaFoldDB" id="A0A699S0S8"/>
<evidence type="ECO:0000256" key="8">
    <source>
        <dbReference type="ARBA" id="ARBA00023136"/>
    </source>
</evidence>
<evidence type="ECO:0000256" key="2">
    <source>
        <dbReference type="ARBA" id="ARBA00004389"/>
    </source>
</evidence>
<comment type="caution">
    <text evidence="10">The sequence shown here is derived from an EMBL/GenBank/DDBJ whole genome shotgun (WGS) entry which is preliminary data.</text>
</comment>
<comment type="subcellular location">
    <subcellularLocation>
        <location evidence="1">Cell membrane</location>
        <topology evidence="1">Single-pass membrane protein</topology>
    </subcellularLocation>
    <subcellularLocation>
        <location evidence="2">Endoplasmic reticulum membrane</location>
        <topology evidence="2">Single-pass membrane protein</topology>
    </subcellularLocation>
</comment>
<keyword evidence="7" id="KW-0175">Coiled coil</keyword>
<keyword evidence="6" id="KW-1133">Transmembrane helix</keyword>
<evidence type="ECO:0000256" key="1">
    <source>
        <dbReference type="ARBA" id="ARBA00004162"/>
    </source>
</evidence>
<name>A0A699S0S8_TANCI</name>